<evidence type="ECO:0000313" key="1">
    <source>
        <dbReference type="EMBL" id="OMJ21723.1"/>
    </source>
</evidence>
<protein>
    <submittedName>
        <fullName evidence="1">Uncharacterized protein</fullName>
    </submittedName>
</protein>
<organism evidence="1 2">
    <name type="scientific">Smittium culicis</name>
    <dbReference type="NCBI Taxonomy" id="133412"/>
    <lineage>
        <taxon>Eukaryota</taxon>
        <taxon>Fungi</taxon>
        <taxon>Fungi incertae sedis</taxon>
        <taxon>Zoopagomycota</taxon>
        <taxon>Kickxellomycotina</taxon>
        <taxon>Harpellomycetes</taxon>
        <taxon>Harpellales</taxon>
        <taxon>Legeriomycetaceae</taxon>
        <taxon>Smittium</taxon>
    </lineage>
</organism>
<dbReference type="Proteomes" id="UP000187283">
    <property type="component" value="Unassembled WGS sequence"/>
</dbReference>
<accession>A0A1R1Y484</accession>
<gene>
    <name evidence="1" type="ORF">AYI70_g3298</name>
</gene>
<dbReference type="EMBL" id="LSSN01000931">
    <property type="protein sequence ID" value="OMJ21723.1"/>
    <property type="molecule type" value="Genomic_DNA"/>
</dbReference>
<proteinExistence type="predicted"/>
<keyword evidence="2" id="KW-1185">Reference proteome</keyword>
<sequence>MSEAQCHPIETVIDQSTQLVAKVEKSAAMERIREELDLTSVLLRTSTARERVYIKWPASKTWIVDLIKQPIKAQKSSWVTGSSRWIRI</sequence>
<dbReference type="AlphaFoldDB" id="A0A1R1Y484"/>
<dbReference type="OrthoDB" id="5525494at2759"/>
<reference evidence="1 2" key="1">
    <citation type="submission" date="2017-01" db="EMBL/GenBank/DDBJ databases">
        <authorList>
            <person name="Mah S.A."/>
            <person name="Swanson W.J."/>
            <person name="Moy G.W."/>
            <person name="Vacquier V.D."/>
        </authorList>
    </citation>
    <scope>NUCLEOTIDE SEQUENCE [LARGE SCALE GENOMIC DNA]</scope>
    <source>
        <strain evidence="1 2">GSMNP</strain>
    </source>
</reference>
<name>A0A1R1Y484_9FUNG</name>
<evidence type="ECO:0000313" key="2">
    <source>
        <dbReference type="Proteomes" id="UP000187283"/>
    </source>
</evidence>
<comment type="caution">
    <text evidence="1">The sequence shown here is derived from an EMBL/GenBank/DDBJ whole genome shotgun (WGS) entry which is preliminary data.</text>
</comment>